<dbReference type="RefSeq" id="WP_346092447.1">
    <property type="nucleotide sequence ID" value="NZ_BAAABY010000003.1"/>
</dbReference>
<dbReference type="Proteomes" id="UP001500909">
    <property type="component" value="Unassembled WGS sequence"/>
</dbReference>
<keyword evidence="2" id="KW-0812">Transmembrane</keyword>
<feature type="compositionally biased region" description="Gly residues" evidence="1">
    <location>
        <begin position="23"/>
        <end position="37"/>
    </location>
</feature>
<organism evidence="3 4">
    <name type="scientific">Streptomyces olivaceiscleroticus</name>
    <dbReference type="NCBI Taxonomy" id="68245"/>
    <lineage>
        <taxon>Bacteria</taxon>
        <taxon>Bacillati</taxon>
        <taxon>Actinomycetota</taxon>
        <taxon>Actinomycetes</taxon>
        <taxon>Kitasatosporales</taxon>
        <taxon>Streptomycetaceae</taxon>
        <taxon>Streptomyces</taxon>
    </lineage>
</organism>
<evidence type="ECO:0000313" key="4">
    <source>
        <dbReference type="Proteomes" id="UP001500909"/>
    </source>
</evidence>
<evidence type="ECO:0000313" key="3">
    <source>
        <dbReference type="EMBL" id="GAA0443099.1"/>
    </source>
</evidence>
<name>A0ABP3J8R0_9ACTN</name>
<accession>A0ABP3J8R0</accession>
<feature type="compositionally biased region" description="Basic residues" evidence="1">
    <location>
        <begin position="38"/>
        <end position="51"/>
    </location>
</feature>
<evidence type="ECO:0008006" key="5">
    <source>
        <dbReference type="Google" id="ProtNLM"/>
    </source>
</evidence>
<keyword evidence="2" id="KW-1133">Transmembrane helix</keyword>
<dbReference type="EMBL" id="BAAABY010000003">
    <property type="protein sequence ID" value="GAA0443099.1"/>
    <property type="molecule type" value="Genomic_DNA"/>
</dbReference>
<protein>
    <recommendedName>
        <fullName evidence="5">Serine/threonine protein kinase</fullName>
    </recommendedName>
</protein>
<keyword evidence="2" id="KW-0472">Membrane</keyword>
<keyword evidence="4" id="KW-1185">Reference proteome</keyword>
<comment type="caution">
    <text evidence="3">The sequence shown here is derived from an EMBL/GenBank/DDBJ whole genome shotgun (WGS) entry which is preliminary data.</text>
</comment>
<feature type="transmembrane region" description="Helical" evidence="2">
    <location>
        <begin position="102"/>
        <end position="122"/>
    </location>
</feature>
<feature type="compositionally biased region" description="Low complexity" evidence="1">
    <location>
        <begin position="13"/>
        <end position="22"/>
    </location>
</feature>
<reference evidence="4" key="1">
    <citation type="journal article" date="2019" name="Int. J. Syst. Evol. Microbiol.">
        <title>The Global Catalogue of Microorganisms (GCM) 10K type strain sequencing project: providing services to taxonomists for standard genome sequencing and annotation.</title>
        <authorList>
            <consortium name="The Broad Institute Genomics Platform"/>
            <consortium name="The Broad Institute Genome Sequencing Center for Infectious Disease"/>
            <person name="Wu L."/>
            <person name="Ma J."/>
        </authorList>
    </citation>
    <scope>NUCLEOTIDE SEQUENCE [LARGE SCALE GENOMIC DNA]</scope>
    <source>
        <strain evidence="4">JCM 4805</strain>
    </source>
</reference>
<feature type="region of interest" description="Disordered" evidence="1">
    <location>
        <begin position="1"/>
        <end position="54"/>
    </location>
</feature>
<evidence type="ECO:0000256" key="2">
    <source>
        <dbReference type="SAM" id="Phobius"/>
    </source>
</evidence>
<sequence length="240" mass="25756">MERNDTGNTHVDPGNGPADPGDGPMGPGNDRGGPGGGRRSHRSGYRNGRGRRAAETILRERLRAADEEIQPPPGLWARIAESAPAPGAPRSPLSYLRRRPQLMTTLFVVAALALGFGVWRLVGTGGERPAPPGPGTGLAVTVHHSDPTCEKARTDRCALRLARDPHQAYSAPGNAAGRVWNGDRLATECVITDGRLVRDRNGAPSHRWYRVTSVEGDEGWLPAVHTRDVQQVPLCPTDQT</sequence>
<gene>
    <name evidence="3" type="ORF">GCM10010361_03810</name>
</gene>
<proteinExistence type="predicted"/>
<evidence type="ECO:0000256" key="1">
    <source>
        <dbReference type="SAM" id="MobiDB-lite"/>
    </source>
</evidence>